<name>A0AAW7MM13_9BURK</name>
<evidence type="ECO:0000313" key="4">
    <source>
        <dbReference type="Proteomes" id="UP001172788"/>
    </source>
</evidence>
<keyword evidence="4" id="KW-1185">Reference proteome</keyword>
<keyword evidence="1" id="KW-0732">Signal</keyword>
<dbReference type="AlphaFoldDB" id="A0AAW7MM13"/>
<dbReference type="Proteomes" id="UP001172791">
    <property type="component" value="Unassembled WGS sequence"/>
</dbReference>
<gene>
    <name evidence="2" type="ORF">DBA34_10250</name>
    <name evidence="3" type="ORF">DBB29_08630</name>
</gene>
<evidence type="ECO:0000313" key="5">
    <source>
        <dbReference type="Proteomes" id="UP001172791"/>
    </source>
</evidence>
<evidence type="ECO:0000256" key="1">
    <source>
        <dbReference type="SAM" id="SignalP"/>
    </source>
</evidence>
<dbReference type="EMBL" id="QAID01000035">
    <property type="protein sequence ID" value="MDN4578180.1"/>
    <property type="molecule type" value="Genomic_DNA"/>
</dbReference>
<accession>A0AAW7MM13</accession>
<evidence type="ECO:0000313" key="2">
    <source>
        <dbReference type="EMBL" id="MDN4573638.1"/>
    </source>
</evidence>
<feature type="signal peptide" evidence="1">
    <location>
        <begin position="1"/>
        <end position="20"/>
    </location>
</feature>
<sequence length="136" mass="13959">MKRALAIATALMLTCGVVRAESDTAKKAETAEALALALLLQQAEAAIALTSGLDTSRQDVAVSIASVDALLAHSPTLPANMSTYWTAVQQLDRAGLVALASTYQARAAAQATATIGTDIWSTAALSCANGLMARLK</sequence>
<dbReference type="RefSeq" id="WP_301234501.1">
    <property type="nucleotide sequence ID" value="NZ_QAIC01000037.1"/>
</dbReference>
<protein>
    <submittedName>
        <fullName evidence="2">Uncharacterized protein</fullName>
    </submittedName>
</protein>
<evidence type="ECO:0000313" key="3">
    <source>
        <dbReference type="EMBL" id="MDN4578180.1"/>
    </source>
</evidence>
<organism evidence="2 5">
    <name type="scientific">Pandoraea cepalis</name>
    <dbReference type="NCBI Taxonomy" id="2508294"/>
    <lineage>
        <taxon>Bacteria</taxon>
        <taxon>Pseudomonadati</taxon>
        <taxon>Pseudomonadota</taxon>
        <taxon>Betaproteobacteria</taxon>
        <taxon>Burkholderiales</taxon>
        <taxon>Burkholderiaceae</taxon>
        <taxon>Pandoraea</taxon>
    </lineage>
</organism>
<proteinExistence type="predicted"/>
<feature type="chain" id="PRO_5043958827" evidence="1">
    <location>
        <begin position="21"/>
        <end position="136"/>
    </location>
</feature>
<dbReference type="Proteomes" id="UP001172788">
    <property type="component" value="Unassembled WGS sequence"/>
</dbReference>
<dbReference type="EMBL" id="QAIC01000037">
    <property type="protein sequence ID" value="MDN4573638.1"/>
    <property type="molecule type" value="Genomic_DNA"/>
</dbReference>
<comment type="caution">
    <text evidence="2">The sequence shown here is derived from an EMBL/GenBank/DDBJ whole genome shotgun (WGS) entry which is preliminary data.</text>
</comment>
<reference evidence="2" key="1">
    <citation type="submission" date="2018-04" db="EMBL/GenBank/DDBJ databases">
        <authorList>
            <person name="Jy Z."/>
        </authorList>
    </citation>
    <scope>NUCLEOTIDE SEQUENCE</scope>
    <source>
        <strain evidence="3">AS13</strain>
        <strain evidence="2">LA18</strain>
    </source>
</reference>